<proteinExistence type="predicted"/>
<name>A0A9K3DHZ2_HELAN</name>
<evidence type="ECO:0000313" key="2">
    <source>
        <dbReference type="Proteomes" id="UP000215914"/>
    </source>
</evidence>
<reference evidence="1" key="1">
    <citation type="journal article" date="2017" name="Nature">
        <title>The sunflower genome provides insights into oil metabolism, flowering and Asterid evolution.</title>
        <authorList>
            <person name="Badouin H."/>
            <person name="Gouzy J."/>
            <person name="Grassa C.J."/>
            <person name="Murat F."/>
            <person name="Staton S.E."/>
            <person name="Cottret L."/>
            <person name="Lelandais-Briere C."/>
            <person name="Owens G.L."/>
            <person name="Carrere S."/>
            <person name="Mayjonade B."/>
            <person name="Legrand L."/>
            <person name="Gill N."/>
            <person name="Kane N.C."/>
            <person name="Bowers J.E."/>
            <person name="Hubner S."/>
            <person name="Bellec A."/>
            <person name="Berard A."/>
            <person name="Berges H."/>
            <person name="Blanchet N."/>
            <person name="Boniface M.C."/>
            <person name="Brunel D."/>
            <person name="Catrice O."/>
            <person name="Chaidir N."/>
            <person name="Claudel C."/>
            <person name="Donnadieu C."/>
            <person name="Faraut T."/>
            <person name="Fievet G."/>
            <person name="Helmstetter N."/>
            <person name="King M."/>
            <person name="Knapp S.J."/>
            <person name="Lai Z."/>
            <person name="Le Paslier M.C."/>
            <person name="Lippi Y."/>
            <person name="Lorenzon L."/>
            <person name="Mandel J.R."/>
            <person name="Marage G."/>
            <person name="Marchand G."/>
            <person name="Marquand E."/>
            <person name="Bret-Mestries E."/>
            <person name="Morien E."/>
            <person name="Nambeesan S."/>
            <person name="Nguyen T."/>
            <person name="Pegot-Espagnet P."/>
            <person name="Pouilly N."/>
            <person name="Raftis F."/>
            <person name="Sallet E."/>
            <person name="Schiex T."/>
            <person name="Thomas J."/>
            <person name="Vandecasteele C."/>
            <person name="Vares D."/>
            <person name="Vear F."/>
            <person name="Vautrin S."/>
            <person name="Crespi M."/>
            <person name="Mangin B."/>
            <person name="Burke J.M."/>
            <person name="Salse J."/>
            <person name="Munos S."/>
            <person name="Vincourt P."/>
            <person name="Rieseberg L.H."/>
            <person name="Langlade N.B."/>
        </authorList>
    </citation>
    <scope>NUCLEOTIDE SEQUENCE</scope>
    <source>
        <tissue evidence="1">Leaves</tissue>
    </source>
</reference>
<keyword evidence="2" id="KW-1185">Reference proteome</keyword>
<accession>A0A9K3DHZ2</accession>
<dbReference type="AlphaFoldDB" id="A0A9K3DHZ2"/>
<organism evidence="1 2">
    <name type="scientific">Helianthus annuus</name>
    <name type="common">Common sunflower</name>
    <dbReference type="NCBI Taxonomy" id="4232"/>
    <lineage>
        <taxon>Eukaryota</taxon>
        <taxon>Viridiplantae</taxon>
        <taxon>Streptophyta</taxon>
        <taxon>Embryophyta</taxon>
        <taxon>Tracheophyta</taxon>
        <taxon>Spermatophyta</taxon>
        <taxon>Magnoliopsida</taxon>
        <taxon>eudicotyledons</taxon>
        <taxon>Gunneridae</taxon>
        <taxon>Pentapetalae</taxon>
        <taxon>asterids</taxon>
        <taxon>campanulids</taxon>
        <taxon>Asterales</taxon>
        <taxon>Asteraceae</taxon>
        <taxon>Asteroideae</taxon>
        <taxon>Heliantheae alliance</taxon>
        <taxon>Heliantheae</taxon>
        <taxon>Helianthus</taxon>
    </lineage>
</organism>
<sequence length="191" mass="21978">MEIGGHAAVNWTTLEEVDEAARARDYIGHDTPFFILAYLSSYQVMVCEFLASFEFTPRPADKPEEDEDPKHLWVEVSFRLGGQWHEMSLGEFVVHSGIYTLEETDTPIYTEGVHVLPHSTLVRFWQVIGWGRFGRSKSRVSYIRDPLFRYLHRLITTSIHRASRVASGVIKGICFICFVLYERRHAPSITA</sequence>
<gene>
    <name evidence="1" type="ORF">HanXRQr2_Chr17g0793431</name>
</gene>
<dbReference type="EMBL" id="MNCJ02000332">
    <property type="protein sequence ID" value="KAF5754628.1"/>
    <property type="molecule type" value="Genomic_DNA"/>
</dbReference>
<evidence type="ECO:0000313" key="1">
    <source>
        <dbReference type="EMBL" id="KAF5754628.1"/>
    </source>
</evidence>
<protein>
    <submittedName>
        <fullName evidence="1">Uncharacterized protein</fullName>
    </submittedName>
</protein>
<reference evidence="1" key="2">
    <citation type="submission" date="2020-06" db="EMBL/GenBank/DDBJ databases">
        <title>Helianthus annuus Genome sequencing and assembly Release 2.</title>
        <authorList>
            <person name="Gouzy J."/>
            <person name="Langlade N."/>
            <person name="Munos S."/>
        </authorList>
    </citation>
    <scope>NUCLEOTIDE SEQUENCE</scope>
    <source>
        <tissue evidence="1">Leaves</tissue>
    </source>
</reference>
<comment type="caution">
    <text evidence="1">The sequence shown here is derived from an EMBL/GenBank/DDBJ whole genome shotgun (WGS) entry which is preliminary data.</text>
</comment>
<dbReference type="Gramene" id="mRNA:HanXRQr2_Chr17g0793431">
    <property type="protein sequence ID" value="mRNA:HanXRQr2_Chr17g0793431"/>
    <property type="gene ID" value="HanXRQr2_Chr17g0793431"/>
</dbReference>
<dbReference type="Proteomes" id="UP000215914">
    <property type="component" value="Unassembled WGS sequence"/>
</dbReference>